<protein>
    <submittedName>
        <fullName evidence="1">Uncharacterized protein</fullName>
    </submittedName>
</protein>
<gene>
    <name evidence="1" type="ORF">MW871_11375</name>
</gene>
<organism evidence="1 2">
    <name type="scientific">Flavobacterium pygoscelis</name>
    <dbReference type="NCBI Taxonomy" id="2893176"/>
    <lineage>
        <taxon>Bacteria</taxon>
        <taxon>Pseudomonadati</taxon>
        <taxon>Bacteroidota</taxon>
        <taxon>Flavobacteriia</taxon>
        <taxon>Flavobacteriales</taxon>
        <taxon>Flavobacteriaceae</taxon>
        <taxon>Flavobacterium</taxon>
    </lineage>
</organism>
<dbReference type="EMBL" id="JALNUB010000006">
    <property type="protein sequence ID" value="MCK8142493.1"/>
    <property type="molecule type" value="Genomic_DNA"/>
</dbReference>
<name>A0A9X2BM47_9FLAO</name>
<accession>A0A9X2BM47</accession>
<reference evidence="1" key="1">
    <citation type="submission" date="2022-04" db="EMBL/GenBank/DDBJ databases">
        <title>Flavobacterium pygoscelis sp. nov. isolated from Chinstrap chick (Pygoscelis antarcticus).</title>
        <authorList>
            <person name="Irgang R."/>
            <person name="Poblete-Morales M."/>
            <person name="Avendano-Herrera R."/>
        </authorList>
    </citation>
    <scope>NUCLEOTIDE SEQUENCE</scope>
    <source>
        <strain evidence="1">I-SCBP12n</strain>
    </source>
</reference>
<comment type="caution">
    <text evidence="1">The sequence shown here is derived from an EMBL/GenBank/DDBJ whole genome shotgun (WGS) entry which is preliminary data.</text>
</comment>
<evidence type="ECO:0000313" key="1">
    <source>
        <dbReference type="EMBL" id="MCK8142493.1"/>
    </source>
</evidence>
<proteinExistence type="predicted"/>
<sequence>MEGFFVVYKNEIITDIALNKNDLSFFYTSKFLILNAVSFDWIVRAFIQLKEELLTGDRIMEICVALFQAILLKIIRL</sequence>
<dbReference type="Proteomes" id="UP001139260">
    <property type="component" value="Unassembled WGS sequence"/>
</dbReference>
<dbReference type="AlphaFoldDB" id="A0A9X2BM47"/>
<evidence type="ECO:0000313" key="2">
    <source>
        <dbReference type="Proteomes" id="UP001139260"/>
    </source>
</evidence>
<keyword evidence="2" id="KW-1185">Reference proteome</keyword>
<dbReference type="RefSeq" id="WP_248428603.1">
    <property type="nucleotide sequence ID" value="NZ_JALNUB010000006.1"/>
</dbReference>